<dbReference type="SUPFAM" id="SSF48403">
    <property type="entry name" value="Ankyrin repeat"/>
    <property type="match status" value="1"/>
</dbReference>
<proteinExistence type="predicted"/>
<dbReference type="Gene3D" id="1.25.40.20">
    <property type="entry name" value="Ankyrin repeat-containing domain"/>
    <property type="match status" value="1"/>
</dbReference>
<dbReference type="Pfam" id="PF12796">
    <property type="entry name" value="Ank_2"/>
    <property type="match status" value="1"/>
</dbReference>
<evidence type="ECO:0008006" key="3">
    <source>
        <dbReference type="Google" id="ProtNLM"/>
    </source>
</evidence>
<sequence length="191" mass="21477">MHGASVHEVARGKTMGMLDVSGQRLSLHDYTLDYIDLLRSENYVDFDTCDEEGWSALVSALRSSAHGLSALKSLVASGVDIPRILDDGRTYLALAAELSRDVEVLRYVYDNGCASYLNLQDKWGWTALHYNVFAECVREHNSEMCRIRFLLDKGAKLDIEAGENQRIPILTIDGSGLTPIEMADYFEKRWP</sequence>
<dbReference type="Proteomes" id="UP001305414">
    <property type="component" value="Unassembled WGS sequence"/>
</dbReference>
<organism evidence="1 2">
    <name type="scientific">Xylaria bambusicola</name>
    <dbReference type="NCBI Taxonomy" id="326684"/>
    <lineage>
        <taxon>Eukaryota</taxon>
        <taxon>Fungi</taxon>
        <taxon>Dikarya</taxon>
        <taxon>Ascomycota</taxon>
        <taxon>Pezizomycotina</taxon>
        <taxon>Sordariomycetes</taxon>
        <taxon>Xylariomycetidae</taxon>
        <taxon>Xylariales</taxon>
        <taxon>Xylariaceae</taxon>
        <taxon>Xylaria</taxon>
    </lineage>
</organism>
<evidence type="ECO:0000313" key="2">
    <source>
        <dbReference type="Proteomes" id="UP001305414"/>
    </source>
</evidence>
<evidence type="ECO:0000313" key="1">
    <source>
        <dbReference type="EMBL" id="KAK5636749.1"/>
    </source>
</evidence>
<keyword evidence="2" id="KW-1185">Reference proteome</keyword>
<dbReference type="AlphaFoldDB" id="A0AAN7V483"/>
<reference evidence="1 2" key="1">
    <citation type="submission" date="2023-10" db="EMBL/GenBank/DDBJ databases">
        <title>Draft genome sequence of Xylaria bambusicola isolate GMP-LS, the root and basal stem rot pathogen of sugarcane in Indonesia.</title>
        <authorList>
            <person name="Selvaraj P."/>
            <person name="Muralishankar V."/>
            <person name="Muruganantham S."/>
            <person name="Sp S."/>
            <person name="Haryani S."/>
            <person name="Lau K.J.X."/>
            <person name="Naqvi N.I."/>
        </authorList>
    </citation>
    <scope>NUCLEOTIDE SEQUENCE [LARGE SCALE GENOMIC DNA]</scope>
    <source>
        <strain evidence="1">GMP-LS</strain>
    </source>
</reference>
<dbReference type="InterPro" id="IPR036770">
    <property type="entry name" value="Ankyrin_rpt-contain_sf"/>
</dbReference>
<comment type="caution">
    <text evidence="1">The sequence shown here is derived from an EMBL/GenBank/DDBJ whole genome shotgun (WGS) entry which is preliminary data.</text>
</comment>
<dbReference type="EMBL" id="JAWHQM010000077">
    <property type="protein sequence ID" value="KAK5636749.1"/>
    <property type="molecule type" value="Genomic_DNA"/>
</dbReference>
<dbReference type="InterPro" id="IPR002110">
    <property type="entry name" value="Ankyrin_rpt"/>
</dbReference>
<protein>
    <recommendedName>
        <fullName evidence="3">Ankyrin repeat protein</fullName>
    </recommendedName>
</protein>
<accession>A0AAN7V483</accession>
<gene>
    <name evidence="1" type="ORF">RRF57_012461</name>
</gene>
<name>A0AAN7V483_9PEZI</name>